<dbReference type="EMBL" id="SPNV01000302">
    <property type="protein sequence ID" value="KAF5856680.1"/>
    <property type="molecule type" value="Genomic_DNA"/>
</dbReference>
<accession>A0A8H6E388</accession>
<gene>
    <name evidence="1" type="ORF">ETB97_007037</name>
</gene>
<dbReference type="AlphaFoldDB" id="A0A8H6E388"/>
<proteinExistence type="predicted"/>
<dbReference type="Proteomes" id="UP000541154">
    <property type="component" value="Unassembled WGS sequence"/>
</dbReference>
<reference evidence="1 2" key="1">
    <citation type="submission" date="2019-04" db="EMBL/GenBank/DDBJ databases">
        <title>Aspergillus burnettii sp. nov., novel species from soil in southeast Queensland.</title>
        <authorList>
            <person name="Gilchrist C.L.M."/>
            <person name="Pitt J.I."/>
            <person name="Lange L."/>
            <person name="Lacey H.J."/>
            <person name="Vuong D."/>
            <person name="Midgley D.J."/>
            <person name="Greenfield P."/>
            <person name="Bradbury M."/>
            <person name="Lacey E."/>
            <person name="Busk P.K."/>
            <person name="Pilgaard B."/>
            <person name="Chooi Y.H."/>
            <person name="Piggott A.M."/>
        </authorList>
    </citation>
    <scope>NUCLEOTIDE SEQUENCE [LARGE SCALE GENOMIC DNA]</scope>
    <source>
        <strain evidence="1 2">FRR 5400</strain>
    </source>
</reference>
<comment type="caution">
    <text evidence="1">The sequence shown here is derived from an EMBL/GenBank/DDBJ whole genome shotgun (WGS) entry which is preliminary data.</text>
</comment>
<evidence type="ECO:0000313" key="2">
    <source>
        <dbReference type="Proteomes" id="UP000541154"/>
    </source>
</evidence>
<dbReference type="Pfam" id="PF13374">
    <property type="entry name" value="TPR_10"/>
    <property type="match status" value="2"/>
</dbReference>
<sequence>MTPWSSNLGNRLSTRFNRTGNITDLKEAIDSARRAIKITPQGHPDLTGLLNNLGIMLLRRYNRTGSVDDLEDTINITRRAISLTAPDHPNFAKLLSSFADKTINSV</sequence>
<dbReference type="Gene3D" id="1.25.40.10">
    <property type="entry name" value="Tetratricopeptide repeat domain"/>
    <property type="match status" value="1"/>
</dbReference>
<protein>
    <submittedName>
        <fullName evidence="1">Uncharacterized protein</fullName>
    </submittedName>
</protein>
<dbReference type="SUPFAM" id="SSF48452">
    <property type="entry name" value="TPR-like"/>
    <property type="match status" value="1"/>
</dbReference>
<name>A0A8H6E388_PETAA</name>
<evidence type="ECO:0000313" key="1">
    <source>
        <dbReference type="EMBL" id="KAF5856680.1"/>
    </source>
</evidence>
<dbReference type="InterPro" id="IPR011990">
    <property type="entry name" value="TPR-like_helical_dom_sf"/>
</dbReference>
<organism evidence="1 2">
    <name type="scientific">Petromyces alliaceus</name>
    <name type="common">Aspergillus alliaceus</name>
    <dbReference type="NCBI Taxonomy" id="209559"/>
    <lineage>
        <taxon>Eukaryota</taxon>
        <taxon>Fungi</taxon>
        <taxon>Dikarya</taxon>
        <taxon>Ascomycota</taxon>
        <taxon>Pezizomycotina</taxon>
        <taxon>Eurotiomycetes</taxon>
        <taxon>Eurotiomycetidae</taxon>
        <taxon>Eurotiales</taxon>
        <taxon>Aspergillaceae</taxon>
        <taxon>Aspergillus</taxon>
        <taxon>Aspergillus subgen. Circumdati</taxon>
    </lineage>
</organism>
<keyword evidence="2" id="KW-1185">Reference proteome</keyword>